<name>A0ACC0DHC0_9PEZI</name>
<keyword evidence="2" id="KW-1185">Reference proteome</keyword>
<sequence>MSYETNVKTRYFRPSIQLIEAKARESRGEPAPKGYRGNQSLPNNHGERVLHSENVNLWIRNVPKRITHHEFLGFIRNTGKVRSLVLYPPTDKHQNQAAALSFMRRDSAEKFKSDCKSGKIMMRGMMLNVKWNRNKAKGPEWSESECDTVSRVLMIEGDVEVVNQEYLNAYFRGKLDYDIDEIIEHERKEGGDETRCTIEYRFACWRGQAKLARRALRNEHPSLTVKYGKDPCE</sequence>
<evidence type="ECO:0000313" key="1">
    <source>
        <dbReference type="EMBL" id="KAI6092160.1"/>
    </source>
</evidence>
<dbReference type="Proteomes" id="UP001497680">
    <property type="component" value="Unassembled WGS sequence"/>
</dbReference>
<accession>A0ACC0DHC0</accession>
<organism evidence="1 2">
    <name type="scientific">Hypoxylon rubiginosum</name>
    <dbReference type="NCBI Taxonomy" id="110542"/>
    <lineage>
        <taxon>Eukaryota</taxon>
        <taxon>Fungi</taxon>
        <taxon>Dikarya</taxon>
        <taxon>Ascomycota</taxon>
        <taxon>Pezizomycotina</taxon>
        <taxon>Sordariomycetes</taxon>
        <taxon>Xylariomycetidae</taxon>
        <taxon>Xylariales</taxon>
        <taxon>Hypoxylaceae</taxon>
        <taxon>Hypoxylon</taxon>
    </lineage>
</organism>
<proteinExistence type="predicted"/>
<evidence type="ECO:0000313" key="2">
    <source>
        <dbReference type="Proteomes" id="UP001497680"/>
    </source>
</evidence>
<comment type="caution">
    <text evidence="1">The sequence shown here is derived from an EMBL/GenBank/DDBJ whole genome shotgun (WGS) entry which is preliminary data.</text>
</comment>
<protein>
    <submittedName>
        <fullName evidence="1">Uncharacterized protein</fullName>
    </submittedName>
</protein>
<dbReference type="EMBL" id="MU394284">
    <property type="protein sequence ID" value="KAI6092160.1"/>
    <property type="molecule type" value="Genomic_DNA"/>
</dbReference>
<reference evidence="1 2" key="1">
    <citation type="journal article" date="2022" name="New Phytol.">
        <title>Ecological generalism drives hyperdiversity of secondary metabolite gene clusters in xylarialean endophytes.</title>
        <authorList>
            <person name="Franco M.E.E."/>
            <person name="Wisecaver J.H."/>
            <person name="Arnold A.E."/>
            <person name="Ju Y.M."/>
            <person name="Slot J.C."/>
            <person name="Ahrendt S."/>
            <person name="Moore L.P."/>
            <person name="Eastman K.E."/>
            <person name="Scott K."/>
            <person name="Konkel Z."/>
            <person name="Mondo S.J."/>
            <person name="Kuo A."/>
            <person name="Hayes R.D."/>
            <person name="Haridas S."/>
            <person name="Andreopoulos B."/>
            <person name="Riley R."/>
            <person name="LaButti K."/>
            <person name="Pangilinan J."/>
            <person name="Lipzen A."/>
            <person name="Amirebrahimi M."/>
            <person name="Yan J."/>
            <person name="Adam C."/>
            <person name="Keymanesh K."/>
            <person name="Ng V."/>
            <person name="Louie K."/>
            <person name="Northen T."/>
            <person name="Drula E."/>
            <person name="Henrissat B."/>
            <person name="Hsieh H.M."/>
            <person name="Youens-Clark K."/>
            <person name="Lutzoni F."/>
            <person name="Miadlikowska J."/>
            <person name="Eastwood D.C."/>
            <person name="Hamelin R.C."/>
            <person name="Grigoriev I.V."/>
            <person name="U'Ren J.M."/>
        </authorList>
    </citation>
    <scope>NUCLEOTIDE SEQUENCE [LARGE SCALE GENOMIC DNA]</scope>
    <source>
        <strain evidence="1 2">ER1909</strain>
    </source>
</reference>
<gene>
    <name evidence="1" type="ORF">F4821DRAFT_158509</name>
</gene>